<evidence type="ECO:0000313" key="2">
    <source>
        <dbReference type="EMBL" id="GAB11907.1"/>
    </source>
</evidence>
<dbReference type="RefSeq" id="WP_007323981.1">
    <property type="nucleotide sequence ID" value="NZ_BAEE01000091.1"/>
</dbReference>
<gene>
    <name evidence="2" type="ORF">GOARA_091_00250</name>
</gene>
<reference evidence="2 3" key="1">
    <citation type="submission" date="2011-11" db="EMBL/GenBank/DDBJ databases">
        <title>Whole genome shotgun sequence of Gordonia araii NBRC 100433.</title>
        <authorList>
            <person name="Yoshida Y."/>
            <person name="Hosoyama A."/>
            <person name="Tsuchikane K."/>
            <person name="Katsumata H."/>
            <person name="Yamazaki S."/>
            <person name="Fujita N."/>
        </authorList>
    </citation>
    <scope>NUCLEOTIDE SEQUENCE [LARGE SCALE GENOMIC DNA]</scope>
    <source>
        <strain evidence="2 3">NBRC 100433</strain>
    </source>
</reference>
<dbReference type="OrthoDB" id="4578410at2"/>
<evidence type="ECO:0000256" key="1">
    <source>
        <dbReference type="RuleBase" id="RU362001"/>
    </source>
</evidence>
<sequence>MTVGNSNAFELDLDAGFKHTNTVDEIVASMRQTLSTISNEVDGARATWQGGAFAAFNNTANEWDAEAQRLNRSLDTLRETLSNTVFKGSATADEDIASAFKGIQAGGLNL</sequence>
<accession>G7H7T2</accession>
<evidence type="ECO:0000313" key="3">
    <source>
        <dbReference type="Proteomes" id="UP000035088"/>
    </source>
</evidence>
<dbReference type="NCBIfam" id="TIGR03930">
    <property type="entry name" value="WXG100_ESAT6"/>
    <property type="match status" value="1"/>
</dbReference>
<dbReference type="Gene3D" id="1.10.287.1060">
    <property type="entry name" value="ESAT-6-like"/>
    <property type="match status" value="1"/>
</dbReference>
<proteinExistence type="inferred from homology"/>
<organism evidence="2 3">
    <name type="scientific">Gordonia araii NBRC 100433</name>
    <dbReference type="NCBI Taxonomy" id="1073574"/>
    <lineage>
        <taxon>Bacteria</taxon>
        <taxon>Bacillati</taxon>
        <taxon>Actinomycetota</taxon>
        <taxon>Actinomycetes</taxon>
        <taxon>Mycobacteriales</taxon>
        <taxon>Gordoniaceae</taxon>
        <taxon>Gordonia</taxon>
    </lineage>
</organism>
<comment type="caution">
    <text evidence="2">The sequence shown here is derived from an EMBL/GenBank/DDBJ whole genome shotgun (WGS) entry which is preliminary data.</text>
</comment>
<protein>
    <recommendedName>
        <fullName evidence="1">ESAT-6-like protein</fullName>
    </recommendedName>
</protein>
<comment type="similarity">
    <text evidence="1">Belongs to the WXG100 family.</text>
</comment>
<dbReference type="EMBL" id="BAEE01000091">
    <property type="protein sequence ID" value="GAB11907.1"/>
    <property type="molecule type" value="Genomic_DNA"/>
</dbReference>
<keyword evidence="3" id="KW-1185">Reference proteome</keyword>
<dbReference type="InterPro" id="IPR036689">
    <property type="entry name" value="ESAT-6-like_sf"/>
</dbReference>
<dbReference type="Pfam" id="PF06013">
    <property type="entry name" value="WXG100"/>
    <property type="match status" value="1"/>
</dbReference>
<dbReference type="STRING" id="1073574.GOARA_091_00250"/>
<dbReference type="InterPro" id="IPR010310">
    <property type="entry name" value="T7SS_ESAT-6-like"/>
</dbReference>
<dbReference type="Proteomes" id="UP000035088">
    <property type="component" value="Unassembled WGS sequence"/>
</dbReference>
<dbReference type="SUPFAM" id="SSF140453">
    <property type="entry name" value="EsxAB dimer-like"/>
    <property type="match status" value="1"/>
</dbReference>
<dbReference type="AlphaFoldDB" id="G7H7T2"/>
<name>G7H7T2_9ACTN</name>